<feature type="region of interest" description="Disordered" evidence="1">
    <location>
        <begin position="31"/>
        <end position="98"/>
    </location>
</feature>
<dbReference type="HOGENOM" id="CLU_067211_0_0_1"/>
<dbReference type="OMA" id="RECCARK"/>
<name>A0A0E0P511_ORYRU</name>
<accession>A0A0E0P511</accession>
<evidence type="ECO:0000313" key="3">
    <source>
        <dbReference type="Proteomes" id="UP000008022"/>
    </source>
</evidence>
<dbReference type="Proteomes" id="UP000008022">
    <property type="component" value="Unassembled WGS sequence"/>
</dbReference>
<protein>
    <submittedName>
        <fullName evidence="2">Uncharacterized protein</fullName>
    </submittedName>
</protein>
<proteinExistence type="predicted"/>
<evidence type="ECO:0000313" key="2">
    <source>
        <dbReference type="EnsemblPlants" id="ORUFI04G02200.1"/>
    </source>
</evidence>
<dbReference type="STRING" id="4529.A0A0E0P511"/>
<dbReference type="AlphaFoldDB" id="A0A0E0P511"/>
<sequence length="213" mass="24542">MQMDLLSKGRFVFRDITNRLNVRQITPCNEVENKKEETSRKQDAHSPITLAIPAEPTASVSVKHETGNSQPAKLSNEQREERNRKERKYRKRKRDEMNNVDISVLSNTPMQLLTISSSMQSDGGNICRDEKFEKQREDRNRKQREYRASKKAESNNVILANFDATTPIIDGVTQEETIHVQDAKVHIPDDTYVEFDSGLFEPPLIDFVHEGEL</sequence>
<evidence type="ECO:0000256" key="1">
    <source>
        <dbReference type="SAM" id="MobiDB-lite"/>
    </source>
</evidence>
<organism evidence="2 3">
    <name type="scientific">Oryza rufipogon</name>
    <name type="common">Brownbeard rice</name>
    <name type="synonym">Asian wild rice</name>
    <dbReference type="NCBI Taxonomy" id="4529"/>
    <lineage>
        <taxon>Eukaryota</taxon>
        <taxon>Viridiplantae</taxon>
        <taxon>Streptophyta</taxon>
        <taxon>Embryophyta</taxon>
        <taxon>Tracheophyta</taxon>
        <taxon>Spermatophyta</taxon>
        <taxon>Magnoliopsida</taxon>
        <taxon>Liliopsida</taxon>
        <taxon>Poales</taxon>
        <taxon>Poaceae</taxon>
        <taxon>BOP clade</taxon>
        <taxon>Oryzoideae</taxon>
        <taxon>Oryzeae</taxon>
        <taxon>Oryzinae</taxon>
        <taxon>Oryza</taxon>
    </lineage>
</organism>
<feature type="compositionally biased region" description="Basic and acidic residues" evidence="1">
    <location>
        <begin position="31"/>
        <end position="44"/>
    </location>
</feature>
<dbReference type="Gramene" id="ORUFI04G02200.1">
    <property type="protein sequence ID" value="ORUFI04G02200.1"/>
    <property type="gene ID" value="ORUFI04G02200"/>
</dbReference>
<reference evidence="3" key="1">
    <citation type="submission" date="2013-06" db="EMBL/GenBank/DDBJ databases">
        <authorList>
            <person name="Zhao Q."/>
        </authorList>
    </citation>
    <scope>NUCLEOTIDE SEQUENCE</scope>
    <source>
        <strain evidence="3">cv. W1943</strain>
    </source>
</reference>
<keyword evidence="3" id="KW-1185">Reference proteome</keyword>
<dbReference type="EnsemblPlants" id="ORUFI04G02200.1">
    <property type="protein sequence ID" value="ORUFI04G02200.1"/>
    <property type="gene ID" value="ORUFI04G02200"/>
</dbReference>
<reference evidence="2" key="2">
    <citation type="submission" date="2015-06" db="UniProtKB">
        <authorList>
            <consortium name="EnsemblPlants"/>
        </authorList>
    </citation>
    <scope>IDENTIFICATION</scope>
</reference>